<dbReference type="HOGENOM" id="CLU_2073345_0_0_1"/>
<protein>
    <submittedName>
        <fullName evidence="1">Uncharacterized protein</fullName>
    </submittedName>
</protein>
<proteinExistence type="predicted"/>
<name>A0A067T8D1_GALM3</name>
<accession>A0A067T8D1</accession>
<gene>
    <name evidence="1" type="ORF">GALMADRAFT_225848</name>
</gene>
<dbReference type="EMBL" id="KL142379">
    <property type="protein sequence ID" value="KDR76174.1"/>
    <property type="molecule type" value="Genomic_DNA"/>
</dbReference>
<sequence length="128" mass="14872">MFSRTIEIDIRGTKYEVEIPDTTISLQRHITRVRTEDPPDVARPVSLKLLVFLPEHLRNIYEREELYTPGFAARNTHLTLLVGQTTYVAVDRVEIQNWEEAREVEFLSRGAPWMIVLENSINGKHVVD</sequence>
<evidence type="ECO:0000313" key="1">
    <source>
        <dbReference type="EMBL" id="KDR76174.1"/>
    </source>
</evidence>
<keyword evidence="2" id="KW-1185">Reference proteome</keyword>
<reference evidence="2" key="1">
    <citation type="journal article" date="2014" name="Proc. Natl. Acad. Sci. U.S.A.">
        <title>Extensive sampling of basidiomycete genomes demonstrates inadequacy of the white-rot/brown-rot paradigm for wood decay fungi.</title>
        <authorList>
            <person name="Riley R."/>
            <person name="Salamov A.A."/>
            <person name="Brown D.W."/>
            <person name="Nagy L.G."/>
            <person name="Floudas D."/>
            <person name="Held B.W."/>
            <person name="Levasseur A."/>
            <person name="Lombard V."/>
            <person name="Morin E."/>
            <person name="Otillar R."/>
            <person name="Lindquist E.A."/>
            <person name="Sun H."/>
            <person name="LaButti K.M."/>
            <person name="Schmutz J."/>
            <person name="Jabbour D."/>
            <person name="Luo H."/>
            <person name="Baker S.E."/>
            <person name="Pisabarro A.G."/>
            <person name="Walton J.D."/>
            <person name="Blanchette R.A."/>
            <person name="Henrissat B."/>
            <person name="Martin F."/>
            <person name="Cullen D."/>
            <person name="Hibbett D.S."/>
            <person name="Grigoriev I.V."/>
        </authorList>
    </citation>
    <scope>NUCLEOTIDE SEQUENCE [LARGE SCALE GENOMIC DNA]</scope>
    <source>
        <strain evidence="2">CBS 339.88</strain>
    </source>
</reference>
<organism evidence="1 2">
    <name type="scientific">Galerina marginata (strain CBS 339.88)</name>
    <dbReference type="NCBI Taxonomy" id="685588"/>
    <lineage>
        <taxon>Eukaryota</taxon>
        <taxon>Fungi</taxon>
        <taxon>Dikarya</taxon>
        <taxon>Basidiomycota</taxon>
        <taxon>Agaricomycotina</taxon>
        <taxon>Agaricomycetes</taxon>
        <taxon>Agaricomycetidae</taxon>
        <taxon>Agaricales</taxon>
        <taxon>Agaricineae</taxon>
        <taxon>Strophariaceae</taxon>
        <taxon>Galerina</taxon>
    </lineage>
</organism>
<dbReference type="AlphaFoldDB" id="A0A067T8D1"/>
<dbReference type="Proteomes" id="UP000027222">
    <property type="component" value="Unassembled WGS sequence"/>
</dbReference>
<evidence type="ECO:0000313" key="2">
    <source>
        <dbReference type="Proteomes" id="UP000027222"/>
    </source>
</evidence>